<dbReference type="GO" id="GO:0051536">
    <property type="term" value="F:iron-sulfur cluster binding"/>
    <property type="evidence" value="ECO:0007669"/>
    <property type="project" value="UniProtKB-KW"/>
</dbReference>
<evidence type="ECO:0000256" key="1">
    <source>
        <dbReference type="ARBA" id="ARBA00001966"/>
    </source>
</evidence>
<dbReference type="SFLD" id="SFLDS00032">
    <property type="entry name" value="Radical_SAM_3-amino-3-carboxyp"/>
    <property type="match status" value="1"/>
</dbReference>
<dbReference type="Pfam" id="PF01866">
    <property type="entry name" value="Diphthamide_syn"/>
    <property type="match status" value="1"/>
</dbReference>
<dbReference type="PANTHER" id="PTHR10762:SF2">
    <property type="entry name" value="2-(3-AMINO-3-CARBOXYPROPYL)HISTIDINE SYNTHASE SUBUNIT 2"/>
    <property type="match status" value="1"/>
</dbReference>
<dbReference type="FunFam" id="3.40.50.11860:FF:000001">
    <property type="entry name" value="2-(3-amino-3-carboxypropyl)histidine synthase subunit 2"/>
    <property type="match status" value="1"/>
</dbReference>
<dbReference type="InterPro" id="IPR010014">
    <property type="entry name" value="DHP2"/>
</dbReference>
<dbReference type="InterPro" id="IPR016435">
    <property type="entry name" value="DPH1/DPH2"/>
</dbReference>
<protein>
    <recommendedName>
        <fullName evidence="4 8">2-(3-amino-3-carboxypropyl)histidine synthase subunit 2</fullName>
    </recommendedName>
</protein>
<dbReference type="GO" id="GO:0090560">
    <property type="term" value="F:2-(3-amino-3-carboxypropyl)histidine synthase activity"/>
    <property type="evidence" value="ECO:0007669"/>
    <property type="project" value="InterPro"/>
</dbReference>
<dbReference type="AlphaFoldDB" id="A0AA85J0U1"/>
<reference evidence="10" key="2">
    <citation type="submission" date="2023-11" db="UniProtKB">
        <authorList>
            <consortium name="WormBaseParasite"/>
        </authorList>
    </citation>
    <scope>IDENTIFICATION</scope>
</reference>
<keyword evidence="7 8" id="KW-0411">Iron-sulfur</keyword>
<dbReference type="GO" id="GO:0017183">
    <property type="term" value="P:protein histidyl modification to diphthamide"/>
    <property type="evidence" value="ECO:0007669"/>
    <property type="project" value="InterPro"/>
</dbReference>
<comment type="cofactor">
    <cofactor evidence="1">
        <name>[4Fe-4S] cluster</name>
        <dbReference type="ChEBI" id="CHEBI:49883"/>
    </cofactor>
</comment>
<keyword evidence="6 8" id="KW-0408">Iron</keyword>
<reference evidence="9" key="1">
    <citation type="submission" date="2022-06" db="EMBL/GenBank/DDBJ databases">
        <authorList>
            <person name="Berger JAMES D."/>
            <person name="Berger JAMES D."/>
        </authorList>
    </citation>
    <scope>NUCLEOTIDE SEQUENCE [LARGE SCALE GENOMIC DNA]</scope>
</reference>
<comment type="pathway">
    <text evidence="2 8">Protein modification; peptidyl-diphthamide biosynthesis.</text>
</comment>
<organism evidence="9 10">
    <name type="scientific">Trichobilharzia regenti</name>
    <name type="common">Nasal bird schistosome</name>
    <dbReference type="NCBI Taxonomy" id="157069"/>
    <lineage>
        <taxon>Eukaryota</taxon>
        <taxon>Metazoa</taxon>
        <taxon>Spiralia</taxon>
        <taxon>Lophotrochozoa</taxon>
        <taxon>Platyhelminthes</taxon>
        <taxon>Trematoda</taxon>
        <taxon>Digenea</taxon>
        <taxon>Strigeidida</taxon>
        <taxon>Schistosomatoidea</taxon>
        <taxon>Schistosomatidae</taxon>
        <taxon>Trichobilharzia</taxon>
    </lineage>
</organism>
<evidence type="ECO:0000256" key="3">
    <source>
        <dbReference type="ARBA" id="ARBA00006179"/>
    </source>
</evidence>
<dbReference type="NCBIfam" id="TIGR00322">
    <property type="entry name" value="diphth2_R"/>
    <property type="match status" value="1"/>
</dbReference>
<comment type="similarity">
    <text evidence="3 8">Belongs to the DPH1/DPH2 family. DPH2 subfamily.</text>
</comment>
<evidence type="ECO:0000256" key="7">
    <source>
        <dbReference type="ARBA" id="ARBA00023014"/>
    </source>
</evidence>
<evidence type="ECO:0000313" key="9">
    <source>
        <dbReference type="Proteomes" id="UP000050795"/>
    </source>
</evidence>
<evidence type="ECO:0000256" key="2">
    <source>
        <dbReference type="ARBA" id="ARBA00005156"/>
    </source>
</evidence>
<dbReference type="WBParaSite" id="TREG1_122030.1">
    <property type="protein sequence ID" value="TREG1_122030.1"/>
    <property type="gene ID" value="TREG1_122030"/>
</dbReference>
<name>A0AA85J0U1_TRIRE</name>
<sequence length="520" mass="58796">MVEKWSEKCQDIPTVFKVNETADWIKKEKFSRVGLQFPDELLGISVVVCRQLNSLTDSLCAILGDSSFASCCVDEIAGQHVNVDAVVHYGRACLSENTGRIPVFYVFGKYSPCIPTEIETCYNQVPLNLVEKILSYLEDLSVIVITYDFRFKDVAQRMCKEIMSICDSREIKSLRLIWSEPYFNTSANKTEKISDNSQTNQFIRCGRLFTSTQSEWSIPSSTNERSWHMLYIGHTTETESDLLPLYRILVSLPEVNTFTTCVFDPVTCNLDVSGIEVNRLLKRRTYLIEKAKDAQFIGILVSTLSTKNYQSIVDRLKELLKRAKRSCITLVVGRLNAAKLANLPELQLLVLVACPEISLLNSREFHIPIITPFEMECALRSCCTHEQSSFDQLDNRMWTEEKFWVDFCDLLPGGRAYVPIEDVVSEVTESFADVSLVNGHSRLVPSNVLEDDNIESQSLVVRTPGELIESGCWNLGSNKVTRTWYGLNPEIGQTPVAQVKDGRKGLPTQYTHENSTNAPN</sequence>
<dbReference type="Proteomes" id="UP000050795">
    <property type="component" value="Unassembled WGS sequence"/>
</dbReference>
<accession>A0AA85J0U1</accession>
<dbReference type="InterPro" id="IPR042265">
    <property type="entry name" value="DPH1/DPH2_3"/>
</dbReference>
<evidence type="ECO:0000256" key="5">
    <source>
        <dbReference type="ARBA" id="ARBA00022723"/>
    </source>
</evidence>
<dbReference type="NCBIfam" id="TIGR00272">
    <property type="entry name" value="DPH2"/>
    <property type="match status" value="1"/>
</dbReference>
<proteinExistence type="inferred from homology"/>
<evidence type="ECO:0000256" key="8">
    <source>
        <dbReference type="RuleBase" id="RU364133"/>
    </source>
</evidence>
<dbReference type="Gene3D" id="3.40.50.11840">
    <property type="entry name" value="Diphthamide synthesis DPH1/DPH2 domain 1"/>
    <property type="match status" value="1"/>
</dbReference>
<dbReference type="InterPro" id="IPR042263">
    <property type="entry name" value="DPH1/DPH2_1"/>
</dbReference>
<evidence type="ECO:0000256" key="4">
    <source>
        <dbReference type="ARBA" id="ARBA00021914"/>
    </source>
</evidence>
<evidence type="ECO:0000256" key="6">
    <source>
        <dbReference type="ARBA" id="ARBA00023004"/>
    </source>
</evidence>
<dbReference type="SFLD" id="SFLDG01121">
    <property type="entry name" value="Diphthamide_biosynthesis"/>
    <property type="match status" value="1"/>
</dbReference>
<keyword evidence="5 8" id="KW-0479">Metal-binding</keyword>
<dbReference type="PANTHER" id="PTHR10762">
    <property type="entry name" value="DIPHTHAMIDE BIOSYNTHESIS PROTEIN"/>
    <property type="match status" value="1"/>
</dbReference>
<dbReference type="Gene3D" id="3.40.50.11860">
    <property type="entry name" value="Diphthamide synthesis DPH1/DPH2 domain 3"/>
    <property type="match status" value="1"/>
</dbReference>
<comment type="function">
    <text evidence="8">Required for the first step of diphthamide biosynthesis, a post-translational modification of histidine which occurs in elongation factor 2. DPH1 and DPH2 transfer a 3-amino-3-carboxypropyl (ACP) group from S-adenosyl-L-methionine (SAM) to a histidine residue, the reaction is assisted by a reduction system comprising DPH3 and a NADH-dependent reductase. Facilitates the reduction of the catalytic iron-sulfur cluster found in the DPH1 subunit.</text>
</comment>
<keyword evidence="9" id="KW-1185">Reference proteome</keyword>
<dbReference type="GO" id="GO:0046872">
    <property type="term" value="F:metal ion binding"/>
    <property type="evidence" value="ECO:0007669"/>
    <property type="project" value="UniProtKB-KW"/>
</dbReference>
<evidence type="ECO:0000313" key="10">
    <source>
        <dbReference type="WBParaSite" id="TREG1_122030.1"/>
    </source>
</evidence>